<reference evidence="7 8" key="2">
    <citation type="submission" date="2018-12" db="EMBL/GenBank/DDBJ databases">
        <title>Nakamurella antarcticus sp. nov., isolated from Antarctica South Shetland Islands soil.</title>
        <authorList>
            <person name="Peng F."/>
        </authorList>
    </citation>
    <scope>NUCLEOTIDE SEQUENCE [LARGE SCALE GENOMIC DNA]</scope>
    <source>
        <strain evidence="7 8">S14-144</strain>
    </source>
</reference>
<dbReference type="GO" id="GO:0005886">
    <property type="term" value="C:plasma membrane"/>
    <property type="evidence" value="ECO:0007669"/>
    <property type="project" value="UniProtKB-SubCell"/>
</dbReference>
<dbReference type="RefSeq" id="WP_124799256.1">
    <property type="nucleotide sequence ID" value="NZ_CP034170.1"/>
</dbReference>
<dbReference type="Pfam" id="PF01810">
    <property type="entry name" value="LysE"/>
    <property type="match status" value="1"/>
</dbReference>
<name>A0A3G8ZNG5_9ACTN</name>
<dbReference type="Proteomes" id="UP000268084">
    <property type="component" value="Chromosome"/>
</dbReference>
<keyword evidence="2" id="KW-1003">Cell membrane</keyword>
<accession>A0A3G8ZNG5</accession>
<protein>
    <submittedName>
        <fullName evidence="7">LysE family translocator</fullName>
    </submittedName>
</protein>
<dbReference type="PANTHER" id="PTHR30086:SF20">
    <property type="entry name" value="ARGININE EXPORTER PROTEIN ARGO-RELATED"/>
    <property type="match status" value="1"/>
</dbReference>
<feature type="transmembrane region" description="Helical" evidence="6">
    <location>
        <begin position="153"/>
        <end position="177"/>
    </location>
</feature>
<comment type="subcellular location">
    <subcellularLocation>
        <location evidence="1">Cell membrane</location>
        <topology evidence="1">Multi-pass membrane protein</topology>
    </subcellularLocation>
</comment>
<evidence type="ECO:0000256" key="2">
    <source>
        <dbReference type="ARBA" id="ARBA00022475"/>
    </source>
</evidence>
<reference evidence="7 8" key="1">
    <citation type="submission" date="2018-11" db="EMBL/GenBank/DDBJ databases">
        <authorList>
            <person name="Da X."/>
        </authorList>
    </citation>
    <scope>NUCLEOTIDE SEQUENCE [LARGE SCALE GENOMIC DNA]</scope>
    <source>
        <strain evidence="7 8">S14-144</strain>
    </source>
</reference>
<dbReference type="PANTHER" id="PTHR30086">
    <property type="entry name" value="ARGININE EXPORTER PROTEIN ARGO"/>
    <property type="match status" value="1"/>
</dbReference>
<feature type="transmembrane region" description="Helical" evidence="6">
    <location>
        <begin position="74"/>
        <end position="92"/>
    </location>
</feature>
<evidence type="ECO:0000256" key="5">
    <source>
        <dbReference type="ARBA" id="ARBA00023136"/>
    </source>
</evidence>
<gene>
    <name evidence="7" type="ORF">EH165_09550</name>
</gene>
<evidence type="ECO:0000256" key="4">
    <source>
        <dbReference type="ARBA" id="ARBA00022989"/>
    </source>
</evidence>
<keyword evidence="3 6" id="KW-0812">Transmembrane</keyword>
<evidence type="ECO:0000256" key="3">
    <source>
        <dbReference type="ARBA" id="ARBA00022692"/>
    </source>
</evidence>
<dbReference type="KEGG" id="nak:EH165_09550"/>
<sequence>MLTGAQLAPFLLATSLITLSPGPATALIVRHSAIHGFRSSVAVLAGIELGVFCWVSLAGIGVAGLVAASPGAFTVLKIVGAIVLLWMGIQAWRASFAMVSGPVDSELVGTQRAWRGFGVGLLTNLANPKAMVFCLAFFPQFIPAGAPVLSTTMFLAAIMIVIDTAWFVCLALAAHRAKGFFARAKVRRALDRVAGTVFVGLAARMVTLVR</sequence>
<organism evidence="7 8">
    <name type="scientific">Nakamurella antarctica</name>
    <dbReference type="NCBI Taxonomy" id="1902245"/>
    <lineage>
        <taxon>Bacteria</taxon>
        <taxon>Bacillati</taxon>
        <taxon>Actinomycetota</taxon>
        <taxon>Actinomycetes</taxon>
        <taxon>Nakamurellales</taxon>
        <taxon>Nakamurellaceae</taxon>
        <taxon>Nakamurella</taxon>
    </lineage>
</organism>
<feature type="transmembrane region" description="Helical" evidence="6">
    <location>
        <begin position="42"/>
        <end position="67"/>
    </location>
</feature>
<evidence type="ECO:0000313" key="8">
    <source>
        <dbReference type="Proteomes" id="UP000268084"/>
    </source>
</evidence>
<keyword evidence="4 6" id="KW-1133">Transmembrane helix</keyword>
<dbReference type="GO" id="GO:0015171">
    <property type="term" value="F:amino acid transmembrane transporter activity"/>
    <property type="evidence" value="ECO:0007669"/>
    <property type="project" value="TreeGrafter"/>
</dbReference>
<evidence type="ECO:0000256" key="1">
    <source>
        <dbReference type="ARBA" id="ARBA00004651"/>
    </source>
</evidence>
<dbReference type="EMBL" id="CP034170">
    <property type="protein sequence ID" value="AZI58347.1"/>
    <property type="molecule type" value="Genomic_DNA"/>
</dbReference>
<keyword evidence="8" id="KW-1185">Reference proteome</keyword>
<dbReference type="OrthoDB" id="5185770at2"/>
<keyword evidence="5 6" id="KW-0472">Membrane</keyword>
<proteinExistence type="predicted"/>
<evidence type="ECO:0000256" key="6">
    <source>
        <dbReference type="SAM" id="Phobius"/>
    </source>
</evidence>
<dbReference type="AlphaFoldDB" id="A0A3G8ZNG5"/>
<dbReference type="PIRSF" id="PIRSF006324">
    <property type="entry name" value="LeuE"/>
    <property type="match status" value="1"/>
</dbReference>
<dbReference type="InterPro" id="IPR001123">
    <property type="entry name" value="LeuE-type"/>
</dbReference>
<evidence type="ECO:0000313" key="7">
    <source>
        <dbReference type="EMBL" id="AZI58347.1"/>
    </source>
</evidence>